<evidence type="ECO:0000313" key="15">
    <source>
        <dbReference type="EMBL" id="KAK5874209.1"/>
    </source>
</evidence>
<evidence type="ECO:0000256" key="5">
    <source>
        <dbReference type="ARBA" id="ARBA00022771"/>
    </source>
</evidence>
<keyword evidence="3 11" id="KW-0479">Metal-binding</keyword>
<dbReference type="GO" id="GO:0000398">
    <property type="term" value="P:mRNA splicing, via spliceosome"/>
    <property type="evidence" value="ECO:0007669"/>
    <property type="project" value="InterPro"/>
</dbReference>
<dbReference type="InterPro" id="IPR000571">
    <property type="entry name" value="Znf_CCCH"/>
</dbReference>
<protein>
    <submittedName>
        <fullName evidence="15">Uncharacterized protein</fullName>
    </submittedName>
</protein>
<dbReference type="PROSITE" id="PS50102">
    <property type="entry name" value="RRM"/>
    <property type="match status" value="1"/>
</dbReference>
<dbReference type="EMBL" id="JAUZQC010000003">
    <property type="protein sequence ID" value="KAK5874209.1"/>
    <property type="molecule type" value="Genomic_DNA"/>
</dbReference>
<keyword evidence="2" id="KW-0597">Phosphoprotein</keyword>
<dbReference type="GO" id="GO:0003723">
    <property type="term" value="F:RNA binding"/>
    <property type="evidence" value="ECO:0007669"/>
    <property type="project" value="UniProtKB-UniRule"/>
</dbReference>
<evidence type="ECO:0000256" key="6">
    <source>
        <dbReference type="ARBA" id="ARBA00022833"/>
    </source>
</evidence>
<comment type="subcellular location">
    <subcellularLocation>
        <location evidence="1">Nucleus</location>
    </subcellularLocation>
</comment>
<evidence type="ECO:0000256" key="1">
    <source>
        <dbReference type="ARBA" id="ARBA00004123"/>
    </source>
</evidence>
<dbReference type="SMART" id="SM00361">
    <property type="entry name" value="RRM_1"/>
    <property type="match status" value="1"/>
</dbReference>
<comment type="caution">
    <text evidence="15">The sequence shown here is derived from an EMBL/GenBank/DDBJ whole genome shotgun (WGS) entry which is preliminary data.</text>
</comment>
<evidence type="ECO:0000259" key="14">
    <source>
        <dbReference type="PROSITE" id="PS50103"/>
    </source>
</evidence>
<evidence type="ECO:0000256" key="2">
    <source>
        <dbReference type="ARBA" id="ARBA00022553"/>
    </source>
</evidence>
<dbReference type="PROSITE" id="PS50103">
    <property type="entry name" value="ZF_C3H1"/>
    <property type="match status" value="2"/>
</dbReference>
<organism evidence="15 16">
    <name type="scientific">Eleginops maclovinus</name>
    <name type="common">Patagonian blennie</name>
    <name type="synonym">Eleginus maclovinus</name>
    <dbReference type="NCBI Taxonomy" id="56733"/>
    <lineage>
        <taxon>Eukaryota</taxon>
        <taxon>Metazoa</taxon>
        <taxon>Chordata</taxon>
        <taxon>Craniata</taxon>
        <taxon>Vertebrata</taxon>
        <taxon>Euteleostomi</taxon>
        <taxon>Actinopterygii</taxon>
        <taxon>Neopterygii</taxon>
        <taxon>Teleostei</taxon>
        <taxon>Neoteleostei</taxon>
        <taxon>Acanthomorphata</taxon>
        <taxon>Eupercaria</taxon>
        <taxon>Perciformes</taxon>
        <taxon>Notothenioidei</taxon>
        <taxon>Eleginopidae</taxon>
        <taxon>Eleginops</taxon>
    </lineage>
</organism>
<dbReference type="GO" id="GO:0089701">
    <property type="term" value="C:U2AF complex"/>
    <property type="evidence" value="ECO:0007669"/>
    <property type="project" value="InterPro"/>
</dbReference>
<evidence type="ECO:0000256" key="8">
    <source>
        <dbReference type="ARBA" id="ARBA00023242"/>
    </source>
</evidence>
<feature type="domain" description="C3H1-type" evidence="14">
    <location>
        <begin position="168"/>
        <end position="196"/>
    </location>
</feature>
<feature type="domain" description="RRM" evidence="13">
    <location>
        <begin position="200"/>
        <end position="306"/>
    </location>
</feature>
<evidence type="ECO:0000256" key="4">
    <source>
        <dbReference type="ARBA" id="ARBA00022737"/>
    </source>
</evidence>
<reference evidence="15 16" key="2">
    <citation type="journal article" date="2023" name="Mol. Biol. Evol.">
        <title>Genomics of Secondarily Temperate Adaptation in the Only Non-Antarctic Icefish.</title>
        <authorList>
            <person name="Rivera-Colon A.G."/>
            <person name="Rayamajhi N."/>
            <person name="Minhas B.F."/>
            <person name="Madrigal G."/>
            <person name="Bilyk K.T."/>
            <person name="Yoon V."/>
            <person name="Hune M."/>
            <person name="Gregory S."/>
            <person name="Cheng C.H.C."/>
            <person name="Catchen J.M."/>
        </authorList>
    </citation>
    <scope>NUCLEOTIDE SEQUENCE [LARGE SCALE GENOMIC DNA]</scope>
    <source>
        <strain evidence="15">JMC-PN-2008</strain>
    </source>
</reference>
<keyword evidence="6 11" id="KW-0862">Zinc</keyword>
<keyword evidence="9" id="KW-0687">Ribonucleoprotein</keyword>
<dbReference type="GO" id="GO:1990904">
    <property type="term" value="C:ribonucleoprotein complex"/>
    <property type="evidence" value="ECO:0007669"/>
    <property type="project" value="UniProtKB-KW"/>
</dbReference>
<dbReference type="SMART" id="SM00360">
    <property type="entry name" value="RRM"/>
    <property type="match status" value="1"/>
</dbReference>
<dbReference type="InterPro" id="IPR009145">
    <property type="entry name" value="U2AF_small"/>
</dbReference>
<dbReference type="InterPro" id="IPR035979">
    <property type="entry name" value="RBD_domain_sf"/>
</dbReference>
<dbReference type="GO" id="GO:0008270">
    <property type="term" value="F:zinc ion binding"/>
    <property type="evidence" value="ECO:0007669"/>
    <property type="project" value="UniProtKB-KW"/>
</dbReference>
<feature type="region of interest" description="Disordered" evidence="12">
    <location>
        <begin position="1"/>
        <end position="45"/>
    </location>
</feature>
<evidence type="ECO:0000256" key="3">
    <source>
        <dbReference type="ARBA" id="ARBA00022723"/>
    </source>
</evidence>
<feature type="domain" description="C3H1-type" evidence="14">
    <location>
        <begin position="308"/>
        <end position="335"/>
    </location>
</feature>
<dbReference type="PANTHER" id="PTHR12620">
    <property type="entry name" value="U2 SNRNP AUXILIARY FACTOR, SMALL SUBUNIT"/>
    <property type="match status" value="1"/>
</dbReference>
<evidence type="ECO:0000313" key="16">
    <source>
        <dbReference type="Proteomes" id="UP001346869"/>
    </source>
</evidence>
<feature type="compositionally biased region" description="Polar residues" evidence="12">
    <location>
        <begin position="1"/>
        <end position="10"/>
    </location>
</feature>
<feature type="zinc finger region" description="C3H1-type" evidence="11">
    <location>
        <begin position="168"/>
        <end position="196"/>
    </location>
</feature>
<keyword evidence="7 10" id="KW-0694">RNA-binding</keyword>
<keyword evidence="16" id="KW-1185">Reference proteome</keyword>
<dbReference type="Gene3D" id="3.30.70.330">
    <property type="match status" value="1"/>
</dbReference>
<keyword evidence="8" id="KW-0539">Nucleus</keyword>
<evidence type="ECO:0000256" key="10">
    <source>
        <dbReference type="PROSITE-ProRule" id="PRU00176"/>
    </source>
</evidence>
<dbReference type="InterPro" id="IPR012677">
    <property type="entry name" value="Nucleotide-bd_a/b_plait_sf"/>
</dbReference>
<name>A0AAN7Y9R2_ELEMC</name>
<dbReference type="SMART" id="SM00356">
    <property type="entry name" value="ZnF_C3H1"/>
    <property type="match status" value="2"/>
</dbReference>
<evidence type="ECO:0000256" key="7">
    <source>
        <dbReference type="ARBA" id="ARBA00022884"/>
    </source>
</evidence>
<sequence length="611" mass="72482">MATPLNTAPLLSQRERRAALRKERRKKKRQALAQARECGLKNGGSHAYEVEEEEIHNEGDVAEKERLRLHKEWLEREWLAQEEFRLRAEREEAVRKRKEEEERMIKEEWEAQQKKEEEEKEQKQQDKRDREEAVQKMLDEAENQLENGGAWMNPEAPGTKSSENFGTERDVANCPFFLKTGACRFGDRCSRKHVYPTASPTLMIRGMFTTFGLQQSRRDDYDIDASLEYSEEELQETFLDFYQDVLPELKSVGKVVQFKVSCNYEPHLRGNVYIQFDTEEQCREAIIRFNGRWYAGRQLHCEMCPVTRWKNAICGLFDRQKCPKGKHCNFLHVFRNPGNEFWEADRDLHLSPDRSVRGSRREGWHSERYGDRSWRQRQNSRSPPRSDRSHSRREGDRCRSRERRASQQHRENRCSSRHSDRKNNWYPSKSKDRSRSRSRDREQNRLRNRSRDKDREHKNRSEDRDSKDKDTDTCEKVRKRSRSTSRERKKRSTEKSPKKPDTVEDTKTRRRHKQSKKSKKKSKKKHRKKSHLPEGVTSSGESEKEKESEDETVENIHSPSEGGNEMEAIQKNIDLDKSPGVDRAISFEVKREHSITEMQNEAAREGEKINS</sequence>
<accession>A0AAN7Y9R2</accession>
<feature type="zinc finger region" description="C3H1-type" evidence="11">
    <location>
        <begin position="308"/>
        <end position="335"/>
    </location>
</feature>
<dbReference type="InterPro" id="IPR000504">
    <property type="entry name" value="RRM_dom"/>
</dbReference>
<feature type="compositionally biased region" description="Basic and acidic residues" evidence="12">
    <location>
        <begin position="493"/>
        <end position="507"/>
    </location>
</feature>
<dbReference type="SUPFAM" id="SSF54928">
    <property type="entry name" value="RNA-binding domain, RBD"/>
    <property type="match status" value="1"/>
</dbReference>
<feature type="compositionally biased region" description="Basic and acidic residues" evidence="12">
    <location>
        <begin position="384"/>
        <end position="476"/>
    </location>
</feature>
<feature type="compositionally biased region" description="Basic residues" evidence="12">
    <location>
        <begin position="508"/>
        <end position="530"/>
    </location>
</feature>
<dbReference type="AlphaFoldDB" id="A0AAN7Y9R2"/>
<evidence type="ECO:0000256" key="9">
    <source>
        <dbReference type="ARBA" id="ARBA00023274"/>
    </source>
</evidence>
<reference evidence="15 16" key="1">
    <citation type="journal article" date="2023" name="Genes (Basel)">
        <title>Chromosome-Level Genome Assembly and Circadian Gene Repertoire of the Patagonia Blennie Eleginops maclovinus-The Closest Ancestral Proxy of Antarctic Cryonotothenioids.</title>
        <authorList>
            <person name="Cheng C.C."/>
            <person name="Rivera-Colon A.G."/>
            <person name="Minhas B.F."/>
            <person name="Wilson L."/>
            <person name="Rayamajhi N."/>
            <person name="Vargas-Chacoff L."/>
            <person name="Catchen J.M."/>
        </authorList>
    </citation>
    <scope>NUCLEOTIDE SEQUENCE [LARGE SCALE GENOMIC DNA]</scope>
    <source>
        <strain evidence="15">JMC-PN-2008</strain>
    </source>
</reference>
<feature type="region of interest" description="Disordered" evidence="12">
    <location>
        <begin position="368"/>
        <end position="568"/>
    </location>
</feature>
<feature type="compositionally biased region" description="Basic residues" evidence="12">
    <location>
        <begin position="477"/>
        <end position="492"/>
    </location>
</feature>
<dbReference type="InterPro" id="IPR003954">
    <property type="entry name" value="RRM_euk-type"/>
</dbReference>
<dbReference type="FunFam" id="3.30.70.330:FF:000209">
    <property type="entry name" value="U2 small nuclear ribonucleoprotein auxiliary factor 35 kDa subunit-related protein 2"/>
    <property type="match status" value="1"/>
</dbReference>
<gene>
    <name evidence="15" type="ORF">PBY51_019177</name>
</gene>
<dbReference type="Proteomes" id="UP001346869">
    <property type="component" value="Unassembled WGS sequence"/>
</dbReference>
<dbReference type="Pfam" id="PF00642">
    <property type="entry name" value="zf-CCCH"/>
    <property type="match status" value="1"/>
</dbReference>
<evidence type="ECO:0000259" key="13">
    <source>
        <dbReference type="PROSITE" id="PS50102"/>
    </source>
</evidence>
<proteinExistence type="predicted"/>
<keyword evidence="5 11" id="KW-0863">Zinc-finger</keyword>
<evidence type="ECO:0000256" key="12">
    <source>
        <dbReference type="SAM" id="MobiDB-lite"/>
    </source>
</evidence>
<dbReference type="PRINTS" id="PR01848">
    <property type="entry name" value="U2AUXFACTOR"/>
</dbReference>
<evidence type="ECO:0000256" key="11">
    <source>
        <dbReference type="PROSITE-ProRule" id="PRU00723"/>
    </source>
</evidence>
<dbReference type="CDD" id="cd12540">
    <property type="entry name" value="RRM_U2AFBPL"/>
    <property type="match status" value="1"/>
</dbReference>
<keyword evidence="4" id="KW-0677">Repeat</keyword>
<feature type="region of interest" description="Disordered" evidence="12">
    <location>
        <begin position="109"/>
        <end position="133"/>
    </location>
</feature>